<proteinExistence type="predicted"/>
<dbReference type="Pfam" id="PF12831">
    <property type="entry name" value="FAD_oxidored"/>
    <property type="match status" value="1"/>
</dbReference>
<evidence type="ECO:0000313" key="7">
    <source>
        <dbReference type="EMBL" id="GIO38956.1"/>
    </source>
</evidence>
<evidence type="ECO:0000313" key="8">
    <source>
        <dbReference type="Proteomes" id="UP000681162"/>
    </source>
</evidence>
<evidence type="ECO:0000256" key="3">
    <source>
        <dbReference type="ARBA" id="ARBA00023002"/>
    </source>
</evidence>
<keyword evidence="1" id="KW-0004">4Fe-4S</keyword>
<keyword evidence="6" id="KW-0732">Signal</keyword>
<dbReference type="PANTHER" id="PTHR43498">
    <property type="entry name" value="FERREDOXIN:COB-COM HETERODISULFIDE REDUCTASE SUBUNIT A"/>
    <property type="match status" value="1"/>
</dbReference>
<evidence type="ECO:0000256" key="1">
    <source>
        <dbReference type="ARBA" id="ARBA00022485"/>
    </source>
</evidence>
<keyword evidence="3" id="KW-0560">Oxidoreductase</keyword>
<dbReference type="EMBL" id="BORR01000016">
    <property type="protein sequence ID" value="GIO38956.1"/>
    <property type="molecule type" value="Genomic_DNA"/>
</dbReference>
<keyword evidence="2" id="KW-0479">Metal-binding</keyword>
<evidence type="ECO:0000256" key="5">
    <source>
        <dbReference type="ARBA" id="ARBA00023014"/>
    </source>
</evidence>
<dbReference type="AlphaFoldDB" id="A0A919XV17"/>
<dbReference type="GO" id="GO:0051539">
    <property type="term" value="F:4 iron, 4 sulfur cluster binding"/>
    <property type="evidence" value="ECO:0007669"/>
    <property type="project" value="UniProtKB-KW"/>
</dbReference>
<dbReference type="PANTHER" id="PTHR43498:SF1">
    <property type="entry name" value="COB--COM HETERODISULFIDE REDUCTASE IRON-SULFUR SUBUNIT A"/>
    <property type="match status" value="1"/>
</dbReference>
<gene>
    <name evidence="7" type="ORF">J41TS12_38170</name>
</gene>
<dbReference type="SUPFAM" id="SSF51905">
    <property type="entry name" value="FAD/NAD(P)-binding domain"/>
    <property type="match status" value="1"/>
</dbReference>
<accession>A0A919XV17</accession>
<keyword evidence="8" id="KW-1185">Reference proteome</keyword>
<keyword evidence="5" id="KW-0411">Iron-sulfur</keyword>
<sequence length="483" mass="53820">MMGMKKVSRYVVLLLVMALFVQVPSISLAAKGAASAKASGNGVLHYDVVVIGSELQGVLLAKSARDQGLNVLILDPRSKPGGELIQGQMIVLDEPNDNKGRSLVQGALKPLYADYKAGNVRKLASFEKFYQNLIQGIPLKSGITIESVKTQGEGSKKTLKSLTYKNRLGNPFTVEAEYWVENTDFNALTGKLGESRIPGMESIYDGQKPDYMAATYMLNFKNVNWSKLHQAVLEDYPLTNVRKKYGANTYVDWNFAAGFSNITYNYKPQDKLFMLRGLNATYQKDGDVVINALLVYDVDPSDPKSVENAVSKAKKEAPYILTFMQKNIPGFEKAKLGELPEYLYIRDFNRYETKYVLDYPDLMSSRMFWDNVTIGGYAVDLQATRAVTKGIGYGKPDRYGIPLRSFMLKSYDNVLVAGKNVGATIKAYGSARIVPTTALAGQTIGIILGRELKQGRRLDELTQADFKRIHQYLEKDYKIVVSK</sequence>
<comment type="caution">
    <text evidence="7">The sequence shown here is derived from an EMBL/GenBank/DDBJ whole genome shotgun (WGS) entry which is preliminary data.</text>
</comment>
<dbReference type="GO" id="GO:0046872">
    <property type="term" value="F:metal ion binding"/>
    <property type="evidence" value="ECO:0007669"/>
    <property type="project" value="UniProtKB-KW"/>
</dbReference>
<protein>
    <recommendedName>
        <fullName evidence="9">FAD dependent oxidoreductase</fullName>
    </recommendedName>
</protein>
<organism evidence="7 8">
    <name type="scientific">Paenibacillus antibioticophila</name>
    <dbReference type="NCBI Taxonomy" id="1274374"/>
    <lineage>
        <taxon>Bacteria</taxon>
        <taxon>Bacillati</taxon>
        <taxon>Bacillota</taxon>
        <taxon>Bacilli</taxon>
        <taxon>Bacillales</taxon>
        <taxon>Paenibacillaceae</taxon>
        <taxon>Paenibacillus</taxon>
    </lineage>
</organism>
<evidence type="ECO:0000256" key="6">
    <source>
        <dbReference type="SAM" id="SignalP"/>
    </source>
</evidence>
<evidence type="ECO:0000256" key="4">
    <source>
        <dbReference type="ARBA" id="ARBA00023004"/>
    </source>
</evidence>
<dbReference type="GO" id="GO:0016491">
    <property type="term" value="F:oxidoreductase activity"/>
    <property type="evidence" value="ECO:0007669"/>
    <property type="project" value="UniProtKB-KW"/>
</dbReference>
<dbReference type="Proteomes" id="UP000681162">
    <property type="component" value="Unassembled WGS sequence"/>
</dbReference>
<keyword evidence="4" id="KW-0408">Iron</keyword>
<evidence type="ECO:0008006" key="9">
    <source>
        <dbReference type="Google" id="ProtNLM"/>
    </source>
</evidence>
<feature type="chain" id="PRO_5037066280" description="FAD dependent oxidoreductase" evidence="6">
    <location>
        <begin position="30"/>
        <end position="483"/>
    </location>
</feature>
<evidence type="ECO:0000256" key="2">
    <source>
        <dbReference type="ARBA" id="ARBA00022723"/>
    </source>
</evidence>
<feature type="signal peptide" evidence="6">
    <location>
        <begin position="1"/>
        <end position="29"/>
    </location>
</feature>
<name>A0A919XV17_9BACL</name>
<dbReference type="InterPro" id="IPR039650">
    <property type="entry name" value="HdrA-like"/>
</dbReference>
<reference evidence="7 8" key="1">
    <citation type="submission" date="2021-03" db="EMBL/GenBank/DDBJ databases">
        <title>Antimicrobial resistance genes in bacteria isolated from Japanese honey, and their potential for conferring macrolide and lincosamide resistance in the American foulbrood pathogen Paenibacillus larvae.</title>
        <authorList>
            <person name="Okamoto M."/>
            <person name="Kumagai M."/>
            <person name="Kanamori H."/>
            <person name="Takamatsu D."/>
        </authorList>
    </citation>
    <scope>NUCLEOTIDE SEQUENCE [LARGE SCALE GENOMIC DNA]</scope>
    <source>
        <strain evidence="7 8">J41TS12</strain>
    </source>
</reference>
<dbReference type="Gene3D" id="3.50.50.60">
    <property type="entry name" value="FAD/NAD(P)-binding domain"/>
    <property type="match status" value="1"/>
</dbReference>
<dbReference type="InterPro" id="IPR036188">
    <property type="entry name" value="FAD/NAD-bd_sf"/>
</dbReference>